<keyword evidence="4" id="KW-1185">Reference proteome</keyword>
<dbReference type="InterPro" id="IPR050708">
    <property type="entry name" value="T6SS_VgrG/RHS"/>
</dbReference>
<dbReference type="Proteomes" id="UP000541535">
    <property type="component" value="Unassembled WGS sequence"/>
</dbReference>
<organism evidence="3 4">
    <name type="scientific">Pseudoduganella violacea</name>
    <dbReference type="NCBI Taxonomy" id="1715466"/>
    <lineage>
        <taxon>Bacteria</taxon>
        <taxon>Pseudomonadati</taxon>
        <taxon>Pseudomonadota</taxon>
        <taxon>Betaproteobacteria</taxon>
        <taxon>Burkholderiales</taxon>
        <taxon>Oxalobacteraceae</taxon>
        <taxon>Telluria group</taxon>
        <taxon>Pseudoduganella</taxon>
    </lineage>
</organism>
<dbReference type="AlphaFoldDB" id="A0A7W5FX08"/>
<dbReference type="EMBL" id="JACHXD010000035">
    <property type="protein sequence ID" value="MBB3122464.1"/>
    <property type="molecule type" value="Genomic_DNA"/>
</dbReference>
<dbReference type="NCBIfam" id="TIGR01643">
    <property type="entry name" value="YD_repeat_2x"/>
    <property type="match status" value="4"/>
</dbReference>
<dbReference type="PANTHER" id="PTHR32305">
    <property type="match status" value="1"/>
</dbReference>
<name>A0A7W5FX08_9BURK</name>
<dbReference type="InterPro" id="IPR006530">
    <property type="entry name" value="YD"/>
</dbReference>
<evidence type="ECO:0000259" key="2">
    <source>
        <dbReference type="Pfam" id="PF25023"/>
    </source>
</evidence>
<reference evidence="3 4" key="1">
    <citation type="submission" date="2020-08" db="EMBL/GenBank/DDBJ databases">
        <title>Genomic Encyclopedia of Type Strains, Phase III (KMG-III): the genomes of soil and plant-associated and newly described type strains.</title>
        <authorList>
            <person name="Whitman W."/>
        </authorList>
    </citation>
    <scope>NUCLEOTIDE SEQUENCE [LARGE SCALE GENOMIC DNA]</scope>
    <source>
        <strain evidence="3 4">CECT 8897</strain>
    </source>
</reference>
<protein>
    <submittedName>
        <fullName evidence="3">YD repeat-containing protein</fullName>
    </submittedName>
</protein>
<proteinExistence type="predicted"/>
<gene>
    <name evidence="3" type="ORF">FHS03_005565</name>
</gene>
<accession>A0A7W5FX08</accession>
<dbReference type="Pfam" id="PF25023">
    <property type="entry name" value="TEN_YD-shell"/>
    <property type="match status" value="1"/>
</dbReference>
<dbReference type="InterPro" id="IPR031325">
    <property type="entry name" value="RHS_repeat"/>
</dbReference>
<dbReference type="PANTHER" id="PTHR32305:SF15">
    <property type="entry name" value="PROTEIN RHSA-RELATED"/>
    <property type="match status" value="1"/>
</dbReference>
<evidence type="ECO:0000313" key="3">
    <source>
        <dbReference type="EMBL" id="MBB3122464.1"/>
    </source>
</evidence>
<evidence type="ECO:0000313" key="4">
    <source>
        <dbReference type="Proteomes" id="UP000541535"/>
    </source>
</evidence>
<comment type="caution">
    <text evidence="3">The sequence shown here is derived from an EMBL/GenBank/DDBJ whole genome shotgun (WGS) entry which is preliminary data.</text>
</comment>
<sequence>MTDRDAAIQEHARQFCVGNPRRLNCHGRFSQEYFETGERVWKLEGLYGFITRNPPYPDQVFEDIVDADSIYYDCPKSWSNVTLSTNPGLCSRPEQPEPDCDTCDPRVSPTAGNPILITAGIKQQVEVDYQNYLGTLSFIRTYRSDTRQWQHNHTAFGINFGRSGFDQVPPNGCLQSVSANTGEEWCYTYAGRRQANDFALRRSNGRLLRFGSSSDMLPPKDVNDRVTDIFEAGGSWAGSQVRHGQTDASEIYDRNGLLLSSTARNGQITRYTYSDTSTSQDIAPKPGLLIGVTDAFGNHLNFIYDPRSRLVKMFDPAGGVYEYAYDASGNITSVTYPDGKLKRYLYGELDRTGNTRQPFVLTGIVDENGDRYASFTYNSATRAIATEHAGGVEKYLVAYPAGSRTIVTDPLGTQRIYDHIQALGVKKMFGVTQPATGGMPAASTVASYDANGNLTGFRDFDYTTSSYAYDLSRNLEIRRTEAVGKPEARTISTEWHAQFRLPLRIAEPKLITSYGYDERGNVLSKSLQATSDTNGAASFSAAALGSPRVWRYTYSSVGQVLTIDGPRTDVNDITAYAYDSAGNLISIRNAVGHTTRFFRHDAHGRVGRMSDPNGLVTELSYTPRGWLASRSVGGELTTYSYDGVGQLVQISMADGSSLRYGYDAAHRLTGVSDNLGNSINYGLDTMGNRISEQIKDPNGVLTRQISRTYDALNRVQKVTGESP</sequence>
<keyword evidence="1" id="KW-0677">Repeat</keyword>
<evidence type="ECO:0000256" key="1">
    <source>
        <dbReference type="ARBA" id="ARBA00022737"/>
    </source>
</evidence>
<dbReference type="RefSeq" id="WP_183444121.1">
    <property type="nucleotide sequence ID" value="NZ_JACHXD010000035.1"/>
</dbReference>
<feature type="domain" description="Teneurin-like YD-shell" evidence="2">
    <location>
        <begin position="551"/>
        <end position="681"/>
    </location>
</feature>
<dbReference type="InterPro" id="IPR056823">
    <property type="entry name" value="TEN-like_YD-shell"/>
</dbReference>
<dbReference type="Pfam" id="PF05593">
    <property type="entry name" value="RHS_repeat"/>
    <property type="match status" value="1"/>
</dbReference>
<dbReference type="Gene3D" id="2.180.10.10">
    <property type="entry name" value="RHS repeat-associated core"/>
    <property type="match status" value="2"/>
</dbReference>